<comment type="similarity">
    <text evidence="2">Belongs to the UPF0382 family.</text>
</comment>
<dbReference type="GO" id="GO:0005886">
    <property type="term" value="C:plasma membrane"/>
    <property type="evidence" value="ECO:0007669"/>
    <property type="project" value="TreeGrafter"/>
</dbReference>
<dbReference type="PANTHER" id="PTHR43461:SF1">
    <property type="entry name" value="TRANSMEMBRANE PROTEIN 256"/>
    <property type="match status" value="1"/>
</dbReference>
<comment type="subcellular location">
    <subcellularLocation>
        <location evidence="1">Membrane</location>
        <topology evidence="1">Multi-pass membrane protein</topology>
    </subcellularLocation>
</comment>
<gene>
    <name evidence="7" type="primary">ygdD</name>
    <name evidence="7" type="ORF">NCTC13316_02477</name>
</gene>
<feature type="transmembrane region" description="Helical" evidence="6">
    <location>
        <begin position="51"/>
        <end position="70"/>
    </location>
</feature>
<feature type="transmembrane region" description="Helical" evidence="6">
    <location>
        <begin position="108"/>
        <end position="128"/>
    </location>
</feature>
<evidence type="ECO:0000256" key="6">
    <source>
        <dbReference type="SAM" id="Phobius"/>
    </source>
</evidence>
<evidence type="ECO:0000256" key="5">
    <source>
        <dbReference type="ARBA" id="ARBA00023136"/>
    </source>
</evidence>
<reference evidence="7 8" key="1">
    <citation type="submission" date="2018-06" db="EMBL/GenBank/DDBJ databases">
        <authorList>
            <consortium name="Pathogen Informatics"/>
            <person name="Doyle S."/>
        </authorList>
    </citation>
    <scope>NUCLEOTIDE SEQUENCE [LARGE SCALE GENOMIC DNA]</scope>
    <source>
        <strain evidence="7 8">NCTC13316</strain>
    </source>
</reference>
<name>A0A378JMB4_9GAMM</name>
<dbReference type="Proteomes" id="UP000254794">
    <property type="component" value="Unassembled WGS sequence"/>
</dbReference>
<evidence type="ECO:0000256" key="2">
    <source>
        <dbReference type="ARBA" id="ARBA00009694"/>
    </source>
</evidence>
<organism evidence="7 8">
    <name type="scientific">Legionella busanensis</name>
    <dbReference type="NCBI Taxonomy" id="190655"/>
    <lineage>
        <taxon>Bacteria</taxon>
        <taxon>Pseudomonadati</taxon>
        <taxon>Pseudomonadota</taxon>
        <taxon>Gammaproteobacteria</taxon>
        <taxon>Legionellales</taxon>
        <taxon>Legionellaceae</taxon>
        <taxon>Legionella</taxon>
    </lineage>
</organism>
<evidence type="ECO:0000256" key="1">
    <source>
        <dbReference type="ARBA" id="ARBA00004141"/>
    </source>
</evidence>
<keyword evidence="3 6" id="KW-0812">Transmembrane</keyword>
<dbReference type="OrthoDB" id="9802121at2"/>
<accession>A0A378JMB4</accession>
<keyword evidence="8" id="KW-1185">Reference proteome</keyword>
<dbReference type="AlphaFoldDB" id="A0A378JMB4"/>
<keyword evidence="4 6" id="KW-1133">Transmembrane helix</keyword>
<evidence type="ECO:0000256" key="4">
    <source>
        <dbReference type="ARBA" id="ARBA00022989"/>
    </source>
</evidence>
<keyword evidence="5 6" id="KW-0472">Membrane</keyword>
<protein>
    <submittedName>
        <fullName evidence="7">Protein of uncharacterized function (DUF423)</fullName>
    </submittedName>
</protein>
<dbReference type="RefSeq" id="WP_115331928.1">
    <property type="nucleotide sequence ID" value="NZ_CAAAHP010000006.1"/>
</dbReference>
<dbReference type="InterPro" id="IPR006696">
    <property type="entry name" value="DUF423"/>
</dbReference>
<feature type="transmembrane region" description="Helical" evidence="6">
    <location>
        <begin position="82"/>
        <end position="102"/>
    </location>
</feature>
<dbReference type="EMBL" id="UGOD01000001">
    <property type="protein sequence ID" value="STX52364.1"/>
    <property type="molecule type" value="Genomic_DNA"/>
</dbReference>
<evidence type="ECO:0000256" key="3">
    <source>
        <dbReference type="ARBA" id="ARBA00022692"/>
    </source>
</evidence>
<dbReference type="Pfam" id="PF04241">
    <property type="entry name" value="DUF423"/>
    <property type="match status" value="1"/>
</dbReference>
<proteinExistence type="inferred from homology"/>
<dbReference type="PANTHER" id="PTHR43461">
    <property type="entry name" value="TRANSMEMBRANE PROTEIN 256"/>
    <property type="match status" value="1"/>
</dbReference>
<evidence type="ECO:0000313" key="7">
    <source>
        <dbReference type="EMBL" id="STX52364.1"/>
    </source>
</evidence>
<evidence type="ECO:0000313" key="8">
    <source>
        <dbReference type="Proteomes" id="UP000254794"/>
    </source>
</evidence>
<sequence length="133" mass="14834">MLRSTSQSKIFKCFMLLGTFSAMTATILGAFAAHALRTHFSDYQMQIFQTGILYQFIHSFSLLCIGMILWQFNTRILQIAGWLFFIGIMLFSGSLYLISLIQVKSIGIVTPFGGSCFIIGWLLLALGISKISS</sequence>